<feature type="chain" id="PRO_5047247756" evidence="3">
    <location>
        <begin position="24"/>
        <end position="512"/>
    </location>
</feature>
<dbReference type="SUPFAM" id="SSF52058">
    <property type="entry name" value="L domain-like"/>
    <property type="match status" value="1"/>
</dbReference>
<reference evidence="4 5" key="1">
    <citation type="journal article" date="2024" name="Commun. Biol.">
        <title>Comparative genomic analysis of thermophilic fungi reveals convergent evolutionary adaptations and gene losses.</title>
        <authorList>
            <person name="Steindorff A.S."/>
            <person name="Aguilar-Pontes M.V."/>
            <person name="Robinson A.J."/>
            <person name="Andreopoulos B."/>
            <person name="LaButti K."/>
            <person name="Kuo A."/>
            <person name="Mondo S."/>
            <person name="Riley R."/>
            <person name="Otillar R."/>
            <person name="Haridas S."/>
            <person name="Lipzen A."/>
            <person name="Grimwood J."/>
            <person name="Schmutz J."/>
            <person name="Clum A."/>
            <person name="Reid I.D."/>
            <person name="Moisan M.C."/>
            <person name="Butler G."/>
            <person name="Nguyen T.T.M."/>
            <person name="Dewar K."/>
            <person name="Conant G."/>
            <person name="Drula E."/>
            <person name="Henrissat B."/>
            <person name="Hansel C."/>
            <person name="Singer S."/>
            <person name="Hutchinson M.I."/>
            <person name="de Vries R.P."/>
            <person name="Natvig D.O."/>
            <person name="Powell A.J."/>
            <person name="Tsang A."/>
            <person name="Grigoriev I.V."/>
        </authorList>
    </citation>
    <scope>NUCLEOTIDE SEQUENCE [LARGE SCALE GENOMIC DNA]</scope>
    <source>
        <strain evidence="4 5">CBS 494.80</strain>
    </source>
</reference>
<feature type="signal peptide" evidence="3">
    <location>
        <begin position="1"/>
        <end position="23"/>
    </location>
</feature>
<keyword evidence="2" id="KW-1133">Transmembrane helix</keyword>
<evidence type="ECO:0000313" key="5">
    <source>
        <dbReference type="Proteomes" id="UP001595075"/>
    </source>
</evidence>
<evidence type="ECO:0000256" key="2">
    <source>
        <dbReference type="SAM" id="Phobius"/>
    </source>
</evidence>
<organism evidence="4 5">
    <name type="scientific">Oculimacula yallundae</name>
    <dbReference type="NCBI Taxonomy" id="86028"/>
    <lineage>
        <taxon>Eukaryota</taxon>
        <taxon>Fungi</taxon>
        <taxon>Dikarya</taxon>
        <taxon>Ascomycota</taxon>
        <taxon>Pezizomycotina</taxon>
        <taxon>Leotiomycetes</taxon>
        <taxon>Helotiales</taxon>
        <taxon>Ploettnerulaceae</taxon>
        <taxon>Oculimacula</taxon>
    </lineage>
</organism>
<feature type="region of interest" description="Disordered" evidence="1">
    <location>
        <begin position="491"/>
        <end position="512"/>
    </location>
</feature>
<feature type="region of interest" description="Disordered" evidence="1">
    <location>
        <begin position="439"/>
        <end position="459"/>
    </location>
</feature>
<keyword evidence="5" id="KW-1185">Reference proteome</keyword>
<comment type="caution">
    <text evidence="4">The sequence shown here is derived from an EMBL/GenBank/DDBJ whole genome shotgun (WGS) entry which is preliminary data.</text>
</comment>
<protein>
    <submittedName>
        <fullName evidence="4">Uncharacterized protein</fullName>
    </submittedName>
</protein>
<gene>
    <name evidence="4" type="ORF">VTL71DRAFT_13236</name>
</gene>
<name>A0ABR4CKA8_9HELO</name>
<keyword evidence="2" id="KW-0472">Membrane</keyword>
<keyword evidence="2" id="KW-0812">Transmembrane</keyword>
<evidence type="ECO:0000256" key="3">
    <source>
        <dbReference type="SAM" id="SignalP"/>
    </source>
</evidence>
<sequence>MRAPTWQVTAVILVTAILQCISASECGPNDTLFHSQEEVEKILAGCTVWVGDLEIAFNWNGPFELSNITNITGSLITGMERYASAPPVASSLTSVKAPVLKTIRDLSLWNTPLLASASFPKLEQMRNMAIGLDSPLNPRPEVTLEMTSLVNASEIRVMGNFPRLTFPSLLEIKNGLYIADNRNRSSESYGLDPVPVNASNIIAIDLPVLRQVHEVQILGPISNLSMPSLEIVNEWGNRSQYEQDLIDLVEGLKIYAVGEPLSVTFPALRNVTDVNLSGNIKQVSFPALLVIDGRFSLESNTNMAFDSKPLQQVKEMQLARNVTNYNVDSLLSVDRMTINTLEGVDCDPARAVWTRSHPDYDPDKYDDNYYCNSKIATPKKKKAFPALPVGLSIGIGVPVWLFFMFALWHSRKAKKQAEEVAKIPPPDYDAEMAARSAGGGEVLPDYEPRRSQGSGSQPGSVIELVDMARPSPHPPRYDEATVASVEVVPAGVDSMDGHGRVEGDATQTGTGH</sequence>
<proteinExistence type="predicted"/>
<accession>A0ABR4CKA8</accession>
<dbReference type="EMBL" id="JAZHXI010000006">
    <property type="protein sequence ID" value="KAL2070210.1"/>
    <property type="molecule type" value="Genomic_DNA"/>
</dbReference>
<feature type="transmembrane region" description="Helical" evidence="2">
    <location>
        <begin position="386"/>
        <end position="408"/>
    </location>
</feature>
<evidence type="ECO:0000256" key="1">
    <source>
        <dbReference type="SAM" id="MobiDB-lite"/>
    </source>
</evidence>
<dbReference type="Proteomes" id="UP001595075">
    <property type="component" value="Unassembled WGS sequence"/>
</dbReference>
<keyword evidence="3" id="KW-0732">Signal</keyword>
<evidence type="ECO:0000313" key="4">
    <source>
        <dbReference type="EMBL" id="KAL2070210.1"/>
    </source>
</evidence>